<dbReference type="eggNOG" id="KOG3016">
    <property type="taxonomic scope" value="Eukaryota"/>
</dbReference>
<name>C5M6M9_CANTT</name>
<dbReference type="HOGENOM" id="CLU_032690_2_1_1"/>
<evidence type="ECO:0000313" key="6">
    <source>
        <dbReference type="Proteomes" id="UP000002037"/>
    </source>
</evidence>
<dbReference type="PANTHER" id="PTHR11066">
    <property type="entry name" value="ACYL-COA THIOESTERASE"/>
    <property type="match status" value="1"/>
</dbReference>
<feature type="domain" description="Acyl-CoA thioesterase-like N-terminal HotDog" evidence="3">
    <location>
        <begin position="41"/>
        <end position="122"/>
    </location>
</feature>
<evidence type="ECO:0000259" key="4">
    <source>
        <dbReference type="Pfam" id="PF20789"/>
    </source>
</evidence>
<dbReference type="SUPFAM" id="SSF54637">
    <property type="entry name" value="Thioesterase/thiol ester dehydrase-isomerase"/>
    <property type="match status" value="2"/>
</dbReference>
<dbReference type="STRING" id="294747.C5M6M9"/>
<dbReference type="VEuPathDB" id="FungiDB:CTRG_01510"/>
<dbReference type="InterPro" id="IPR049450">
    <property type="entry name" value="ACOT8-like_C"/>
</dbReference>
<dbReference type="Proteomes" id="UP000002037">
    <property type="component" value="Unassembled WGS sequence"/>
</dbReference>
<dbReference type="KEGG" id="ctp:CTRG_01510"/>
<feature type="domain" description="Acyl-CoA thioesterase-like C-terminal" evidence="4">
    <location>
        <begin position="228"/>
        <end position="362"/>
    </location>
</feature>
<sequence length="369" mass="42353">MFELSAGPNPFPDFEEALRVIKIDDTHYVGAHPLRLPIQGARGVYGGHMMAQSLLVGIESTRDEKTNKVFVPDSYHSYFIGAGNAKVPMDYTVEKLYDDENISKRYVIAKQKGRHRLTCLVTLRRPNSKPVHDFDVSPPVPKIQLKYPNPDELYQVQHTDFVRNAFGKELIDYRECPEEDKQAPAERWVTVFSGISNQPQPNARYDTIVEPFPDAQGTIHTLEKNILRPRDTQSFRDPMYNLVGLTDLSDSAFLTTMARVLHLPFARSLQVDGTYDPSTDATHIMRRSLNVHQIVHYNAMSLDHHIYFHSTSEDDESGFDICKDWLTFTYQMKRLSNNRCMVRGYIFNEKHKCIATVIQEGLTVFHSVL</sequence>
<dbReference type="InterPro" id="IPR049449">
    <property type="entry name" value="TesB_ACOT8-like_N"/>
</dbReference>
<dbReference type="CDD" id="cd03445">
    <property type="entry name" value="Thioesterase_II_repeat2"/>
    <property type="match status" value="1"/>
</dbReference>
<dbReference type="GO" id="GO:0047617">
    <property type="term" value="F:fatty acyl-CoA hydrolase activity"/>
    <property type="evidence" value="ECO:0007669"/>
    <property type="project" value="InterPro"/>
</dbReference>
<dbReference type="EMBL" id="GG692396">
    <property type="protein sequence ID" value="EER34649.1"/>
    <property type="molecule type" value="Genomic_DNA"/>
</dbReference>
<dbReference type="CDD" id="cd03444">
    <property type="entry name" value="Thioesterase_II_repeat1"/>
    <property type="match status" value="1"/>
</dbReference>
<dbReference type="GO" id="GO:0006637">
    <property type="term" value="P:acyl-CoA metabolic process"/>
    <property type="evidence" value="ECO:0007669"/>
    <property type="project" value="InterPro"/>
</dbReference>
<evidence type="ECO:0000256" key="1">
    <source>
        <dbReference type="ARBA" id="ARBA00006538"/>
    </source>
</evidence>
<evidence type="ECO:0000259" key="3">
    <source>
        <dbReference type="Pfam" id="PF13622"/>
    </source>
</evidence>
<comment type="similarity">
    <text evidence="1">Belongs to the C/M/P thioester hydrolase family.</text>
</comment>
<dbReference type="Gene3D" id="2.40.160.210">
    <property type="entry name" value="Acyl-CoA thioesterase, double hotdog domain"/>
    <property type="match status" value="1"/>
</dbReference>
<dbReference type="AlphaFoldDB" id="C5M6M9"/>
<reference evidence="5 6" key="1">
    <citation type="journal article" date="2009" name="Nature">
        <title>Evolution of pathogenicity and sexual reproduction in eight Candida genomes.</title>
        <authorList>
            <person name="Butler G."/>
            <person name="Rasmussen M.D."/>
            <person name="Lin M.F."/>
            <person name="Santos M.A."/>
            <person name="Sakthikumar S."/>
            <person name="Munro C.A."/>
            <person name="Rheinbay E."/>
            <person name="Grabherr M."/>
            <person name="Forche A."/>
            <person name="Reedy J.L."/>
            <person name="Agrafioti I."/>
            <person name="Arnaud M.B."/>
            <person name="Bates S."/>
            <person name="Brown A.J."/>
            <person name="Brunke S."/>
            <person name="Costanzo M.C."/>
            <person name="Fitzpatrick D.A."/>
            <person name="de Groot P.W."/>
            <person name="Harris D."/>
            <person name="Hoyer L.L."/>
            <person name="Hube B."/>
            <person name="Klis F.M."/>
            <person name="Kodira C."/>
            <person name="Lennard N."/>
            <person name="Logue M.E."/>
            <person name="Martin R."/>
            <person name="Neiman A.M."/>
            <person name="Nikolaou E."/>
            <person name="Quail M.A."/>
            <person name="Quinn J."/>
            <person name="Santos M.C."/>
            <person name="Schmitzberger F.F."/>
            <person name="Sherlock G."/>
            <person name="Shah P."/>
            <person name="Silverstein K.A."/>
            <person name="Skrzypek M.S."/>
            <person name="Soll D."/>
            <person name="Staggs R."/>
            <person name="Stansfield I."/>
            <person name="Stumpf M.P."/>
            <person name="Sudbery P.E."/>
            <person name="Srikantha T."/>
            <person name="Zeng Q."/>
            <person name="Berman J."/>
            <person name="Berriman M."/>
            <person name="Heitman J."/>
            <person name="Gow N.A."/>
            <person name="Lorenz M.C."/>
            <person name="Birren B.W."/>
            <person name="Kellis M."/>
            <person name="Cuomo C.A."/>
        </authorList>
    </citation>
    <scope>NUCLEOTIDE SEQUENCE [LARGE SCALE GENOMIC DNA]</scope>
    <source>
        <strain evidence="6">ATCC MYA-3404 / T1</strain>
    </source>
</reference>
<dbReference type="RefSeq" id="XP_002547204.1">
    <property type="nucleotide sequence ID" value="XM_002547158.1"/>
</dbReference>
<dbReference type="InterPro" id="IPR003703">
    <property type="entry name" value="Acyl_CoA_thio"/>
</dbReference>
<accession>C5M6M9</accession>
<dbReference type="Pfam" id="PF20789">
    <property type="entry name" value="4HBT_3C"/>
    <property type="match status" value="1"/>
</dbReference>
<keyword evidence="6" id="KW-1185">Reference proteome</keyword>
<gene>
    <name evidence="5" type="ORF">CTRG_01510</name>
</gene>
<dbReference type="GO" id="GO:0005782">
    <property type="term" value="C:peroxisomal matrix"/>
    <property type="evidence" value="ECO:0007669"/>
    <property type="project" value="UniProtKB-SubCell"/>
</dbReference>
<evidence type="ECO:0008006" key="7">
    <source>
        <dbReference type="Google" id="ProtNLM"/>
    </source>
</evidence>
<dbReference type="InterPro" id="IPR029069">
    <property type="entry name" value="HotDog_dom_sf"/>
</dbReference>
<organism evidence="5 6">
    <name type="scientific">Candida tropicalis (strain ATCC MYA-3404 / T1)</name>
    <name type="common">Yeast</name>
    <dbReference type="NCBI Taxonomy" id="294747"/>
    <lineage>
        <taxon>Eukaryota</taxon>
        <taxon>Fungi</taxon>
        <taxon>Dikarya</taxon>
        <taxon>Ascomycota</taxon>
        <taxon>Saccharomycotina</taxon>
        <taxon>Pichiomycetes</taxon>
        <taxon>Debaryomycetaceae</taxon>
        <taxon>Candida/Lodderomyces clade</taxon>
        <taxon>Candida</taxon>
    </lineage>
</organism>
<dbReference type="Pfam" id="PF13622">
    <property type="entry name" value="4HBT_3"/>
    <property type="match status" value="1"/>
</dbReference>
<evidence type="ECO:0000313" key="5">
    <source>
        <dbReference type="EMBL" id="EER34649.1"/>
    </source>
</evidence>
<dbReference type="PANTHER" id="PTHR11066:SF34">
    <property type="entry name" value="ACYL-COENZYME A THIOESTERASE 8"/>
    <property type="match status" value="1"/>
</dbReference>
<keyword evidence="2" id="KW-0378">Hydrolase</keyword>
<proteinExistence type="inferred from homology"/>
<dbReference type="OrthoDB" id="68328at2759"/>
<protein>
    <recommendedName>
        <fullName evidence="7">Acyl-CoA thioesterase II</fullName>
    </recommendedName>
</protein>
<dbReference type="InterPro" id="IPR042171">
    <property type="entry name" value="Acyl-CoA_hotdog"/>
</dbReference>
<dbReference type="GO" id="GO:0009062">
    <property type="term" value="P:fatty acid catabolic process"/>
    <property type="evidence" value="ECO:0007669"/>
    <property type="project" value="TreeGrafter"/>
</dbReference>
<evidence type="ECO:0000256" key="2">
    <source>
        <dbReference type="ARBA" id="ARBA00022801"/>
    </source>
</evidence>
<dbReference type="GeneID" id="8300724"/>